<evidence type="ECO:0000256" key="4">
    <source>
        <dbReference type="ARBA" id="ARBA00022679"/>
    </source>
</evidence>
<evidence type="ECO:0000256" key="3">
    <source>
        <dbReference type="ARBA" id="ARBA00022553"/>
    </source>
</evidence>
<organism evidence="13 14">
    <name type="scientific">Streptomyces bohaiensis</name>
    <dbReference type="NCBI Taxonomy" id="1431344"/>
    <lineage>
        <taxon>Bacteria</taxon>
        <taxon>Bacillati</taxon>
        <taxon>Actinomycetota</taxon>
        <taxon>Actinomycetes</taxon>
        <taxon>Kitasatosporales</taxon>
        <taxon>Streptomycetaceae</taxon>
        <taxon>Streptomyces</taxon>
    </lineage>
</organism>
<dbReference type="EC" id="2.7.13.3" evidence="2"/>
<evidence type="ECO:0000256" key="9">
    <source>
        <dbReference type="SAM" id="Coils"/>
    </source>
</evidence>
<feature type="region of interest" description="Disordered" evidence="10">
    <location>
        <begin position="312"/>
        <end position="341"/>
    </location>
</feature>
<feature type="domain" description="Histidine kinase/HSP90-like ATPase" evidence="12">
    <location>
        <begin position="223"/>
        <end position="316"/>
    </location>
</feature>
<evidence type="ECO:0000256" key="11">
    <source>
        <dbReference type="SAM" id="Phobius"/>
    </source>
</evidence>
<dbReference type="InterPro" id="IPR003594">
    <property type="entry name" value="HATPase_dom"/>
</dbReference>
<keyword evidence="6 13" id="KW-0418">Kinase</keyword>
<feature type="transmembrane region" description="Helical" evidence="11">
    <location>
        <begin position="62"/>
        <end position="78"/>
    </location>
</feature>
<keyword evidence="8" id="KW-0902">Two-component regulatory system</keyword>
<dbReference type="SUPFAM" id="SSF55874">
    <property type="entry name" value="ATPase domain of HSP90 chaperone/DNA topoisomerase II/histidine kinase"/>
    <property type="match status" value="1"/>
</dbReference>
<dbReference type="Pfam" id="PF07730">
    <property type="entry name" value="HisKA_3"/>
    <property type="match status" value="1"/>
</dbReference>
<dbReference type="PANTHER" id="PTHR24421">
    <property type="entry name" value="NITRATE/NITRITE SENSOR PROTEIN NARX-RELATED"/>
    <property type="match status" value="1"/>
</dbReference>
<sequence length="341" mass="34866">MTVSVGPYHALDYAHAAAVPASVVAVYSVAVVGPRLRTVAAGGGVIATAVGIMLLVSPEGGLAMFQTAGWVLVVLVFGETMRIQRNYVAAVTERAERAERTREEEAARAVAEERLRIARDLHDLLAHSITLIGVQTSVASHVLIADPDRLDRPALAQALDGIAATCRDARIELRRTLEVLRAGEPEQGPPPGPAGLPDLVRAAGAAGARVRWSGEPVPPLSAAVGAAVHRIVQESLTNAVRHAGAGVAVELEVAVREREVVVSVADGGGGEPQEGDGGFGIVGMRERARSVGGTVTAGPRADGPGWVVRAVLPLGDGPGGEPGVGTGPDRPDRPVGGGPSG</sequence>
<feature type="transmembrane region" description="Helical" evidence="11">
    <location>
        <begin position="39"/>
        <end position="56"/>
    </location>
</feature>
<feature type="non-terminal residue" evidence="13">
    <location>
        <position position="341"/>
    </location>
</feature>
<keyword evidence="7" id="KW-0067">ATP-binding</keyword>
<keyword evidence="11" id="KW-1133">Transmembrane helix</keyword>
<comment type="caution">
    <text evidence="13">The sequence shown here is derived from an EMBL/GenBank/DDBJ whole genome shotgun (WGS) entry which is preliminary data.</text>
</comment>
<feature type="transmembrane region" description="Helical" evidence="11">
    <location>
        <begin position="13"/>
        <end position="32"/>
    </location>
</feature>
<dbReference type="EMBL" id="JAAVJC010000361">
    <property type="protein sequence ID" value="NJQ17641.1"/>
    <property type="molecule type" value="Genomic_DNA"/>
</dbReference>
<evidence type="ECO:0000256" key="6">
    <source>
        <dbReference type="ARBA" id="ARBA00022777"/>
    </source>
</evidence>
<keyword evidence="4" id="KW-0808">Transferase</keyword>
<evidence type="ECO:0000313" key="13">
    <source>
        <dbReference type="EMBL" id="NJQ17641.1"/>
    </source>
</evidence>
<keyword evidence="9" id="KW-0175">Coiled coil</keyword>
<dbReference type="SMART" id="SM00387">
    <property type="entry name" value="HATPase_c"/>
    <property type="match status" value="1"/>
</dbReference>
<feature type="coiled-coil region" evidence="9">
    <location>
        <begin position="88"/>
        <end position="115"/>
    </location>
</feature>
<dbReference type="InterPro" id="IPR011712">
    <property type="entry name" value="Sig_transdc_His_kin_sub3_dim/P"/>
</dbReference>
<evidence type="ECO:0000256" key="5">
    <source>
        <dbReference type="ARBA" id="ARBA00022741"/>
    </source>
</evidence>
<dbReference type="GO" id="GO:0016301">
    <property type="term" value="F:kinase activity"/>
    <property type="evidence" value="ECO:0007669"/>
    <property type="project" value="UniProtKB-KW"/>
</dbReference>
<evidence type="ECO:0000256" key="1">
    <source>
        <dbReference type="ARBA" id="ARBA00000085"/>
    </source>
</evidence>
<evidence type="ECO:0000256" key="7">
    <source>
        <dbReference type="ARBA" id="ARBA00022840"/>
    </source>
</evidence>
<dbReference type="Gene3D" id="3.30.565.10">
    <property type="entry name" value="Histidine kinase-like ATPase, C-terminal domain"/>
    <property type="match status" value="1"/>
</dbReference>
<protein>
    <recommendedName>
        <fullName evidence="2">histidine kinase</fullName>
        <ecNumber evidence="2">2.7.13.3</ecNumber>
    </recommendedName>
</protein>
<evidence type="ECO:0000256" key="8">
    <source>
        <dbReference type="ARBA" id="ARBA00023012"/>
    </source>
</evidence>
<evidence type="ECO:0000313" key="14">
    <source>
        <dbReference type="Proteomes" id="UP000727056"/>
    </source>
</evidence>
<comment type="catalytic activity">
    <reaction evidence="1">
        <text>ATP + protein L-histidine = ADP + protein N-phospho-L-histidine.</text>
        <dbReference type="EC" id="2.7.13.3"/>
    </reaction>
</comment>
<evidence type="ECO:0000256" key="2">
    <source>
        <dbReference type="ARBA" id="ARBA00012438"/>
    </source>
</evidence>
<gene>
    <name evidence="13" type="ORF">HCN52_22560</name>
</gene>
<evidence type="ECO:0000256" key="10">
    <source>
        <dbReference type="SAM" id="MobiDB-lite"/>
    </source>
</evidence>
<keyword evidence="5" id="KW-0547">Nucleotide-binding</keyword>
<evidence type="ECO:0000259" key="12">
    <source>
        <dbReference type="SMART" id="SM00387"/>
    </source>
</evidence>
<accession>A0ABX1CF08</accession>
<dbReference type="InterPro" id="IPR036890">
    <property type="entry name" value="HATPase_C_sf"/>
</dbReference>
<keyword evidence="14" id="KW-1185">Reference proteome</keyword>
<dbReference type="Gene3D" id="1.20.5.1930">
    <property type="match status" value="1"/>
</dbReference>
<proteinExistence type="predicted"/>
<dbReference type="Pfam" id="PF02518">
    <property type="entry name" value="HATPase_c"/>
    <property type="match status" value="1"/>
</dbReference>
<keyword evidence="11" id="KW-0812">Transmembrane</keyword>
<dbReference type="Proteomes" id="UP000727056">
    <property type="component" value="Unassembled WGS sequence"/>
</dbReference>
<name>A0ABX1CF08_9ACTN</name>
<dbReference type="InterPro" id="IPR050482">
    <property type="entry name" value="Sensor_HK_TwoCompSys"/>
</dbReference>
<keyword evidence="3" id="KW-0597">Phosphoprotein</keyword>
<keyword evidence="11" id="KW-0472">Membrane</keyword>
<reference evidence="13 14" key="1">
    <citation type="submission" date="2020-03" db="EMBL/GenBank/DDBJ databases">
        <title>Draft genome of Streptomyces sp. ventii, isolated from the Axial Seamount in the Pacific Ocean, and resequencing of the two type strains Streptomyces lonarensis strain NCL 716 and Streptomyces bohaiensis strain 11A07.</title>
        <authorList>
            <person name="Loughran R.M."/>
            <person name="Pfannmuller K.M."/>
            <person name="Wasson B.J."/>
            <person name="Deadmond M.C."/>
            <person name="Paddock B.E."/>
            <person name="Koyack M.J."/>
            <person name="Gallegos D.A."/>
            <person name="Mitchell E.A."/>
            <person name="Ushijima B."/>
            <person name="Saw J.H."/>
            <person name="Mcphail K.L."/>
            <person name="Videau P."/>
        </authorList>
    </citation>
    <scope>NUCLEOTIDE SEQUENCE [LARGE SCALE GENOMIC DNA]</scope>
    <source>
        <strain evidence="13 14">11A07</strain>
    </source>
</reference>
<dbReference type="PANTHER" id="PTHR24421:SF10">
    <property type="entry name" value="NITRATE_NITRITE SENSOR PROTEIN NARQ"/>
    <property type="match status" value="1"/>
</dbReference>
<dbReference type="CDD" id="cd16917">
    <property type="entry name" value="HATPase_UhpB-NarQ-NarX-like"/>
    <property type="match status" value="1"/>
</dbReference>
<feature type="compositionally biased region" description="Gly residues" evidence="10">
    <location>
        <begin position="316"/>
        <end position="326"/>
    </location>
</feature>